<dbReference type="SUPFAM" id="SSF111171">
    <property type="entry name" value="Rbstp2229 protein"/>
    <property type="match status" value="1"/>
</dbReference>
<evidence type="ECO:0000313" key="1">
    <source>
        <dbReference type="EMBL" id="TCL50219.1"/>
    </source>
</evidence>
<dbReference type="RefSeq" id="WP_132947995.1">
    <property type="nucleotide sequence ID" value="NZ_BSVG01000003.1"/>
</dbReference>
<gene>
    <name evidence="1" type="ORF">EDD69_10515</name>
</gene>
<keyword evidence="2" id="KW-1185">Reference proteome</keyword>
<dbReference type="Gene3D" id="1.20.5.850">
    <property type="entry name" value="Rbstp2229 protein"/>
    <property type="match status" value="1"/>
</dbReference>
<protein>
    <submittedName>
        <fullName evidence="1">Uncharacterized protein DUF1885</fullName>
    </submittedName>
</protein>
<name>A0A4R1QMM9_9BACL</name>
<dbReference type="AlphaFoldDB" id="A0A4R1QMM9"/>
<evidence type="ECO:0000313" key="2">
    <source>
        <dbReference type="Proteomes" id="UP000295658"/>
    </source>
</evidence>
<dbReference type="InterPro" id="IPR036294">
    <property type="entry name" value="Rbstp2229-like_sf"/>
</dbReference>
<dbReference type="Gene3D" id="3.30.310.120">
    <property type="entry name" value="Rbstp2229 like protein"/>
    <property type="match status" value="1"/>
</dbReference>
<organism evidence="1 2">
    <name type="scientific">Thermolongibacillus altinsuensis</name>
    <dbReference type="NCBI Taxonomy" id="575256"/>
    <lineage>
        <taxon>Bacteria</taxon>
        <taxon>Bacillati</taxon>
        <taxon>Bacillota</taxon>
        <taxon>Bacilli</taxon>
        <taxon>Bacillales</taxon>
        <taxon>Anoxybacillaceae</taxon>
        <taxon>Thermolongibacillus</taxon>
    </lineage>
</organism>
<reference evidence="1 2" key="1">
    <citation type="submission" date="2019-03" db="EMBL/GenBank/DDBJ databases">
        <title>Genomic Encyclopedia of Type Strains, Phase IV (KMG-IV): sequencing the most valuable type-strain genomes for metagenomic binning, comparative biology and taxonomic classification.</title>
        <authorList>
            <person name="Goeker M."/>
        </authorList>
    </citation>
    <scope>NUCLEOTIDE SEQUENCE [LARGE SCALE GENOMIC DNA]</scope>
    <source>
        <strain evidence="1 2">DSM 24979</strain>
    </source>
</reference>
<dbReference type="OrthoDB" id="2966171at2"/>
<accession>A0A4R1QMM9</accession>
<dbReference type="InterPro" id="IPR015062">
    <property type="entry name" value="DUF1885"/>
</dbReference>
<dbReference type="Pfam" id="PF08968">
    <property type="entry name" value="DUF1885"/>
    <property type="match status" value="1"/>
</dbReference>
<dbReference type="Proteomes" id="UP000295658">
    <property type="component" value="Unassembled WGS sequence"/>
</dbReference>
<sequence>MAHVAYIKLVPASKKQTITLEELKQLFEHYRSICKKTGEQLGWNYIDSAFPYEYDETSEAILLKGKDARYQTIECRVGHENEHSFIQITLPKNATHGDKGKANEFCKFIAKQLEGELHLFNGRVMYFYKR</sequence>
<dbReference type="EMBL" id="SLUL01000005">
    <property type="protein sequence ID" value="TCL50219.1"/>
    <property type="molecule type" value="Genomic_DNA"/>
</dbReference>
<comment type="caution">
    <text evidence="1">The sequence shown here is derived from an EMBL/GenBank/DDBJ whole genome shotgun (WGS) entry which is preliminary data.</text>
</comment>
<proteinExistence type="predicted"/>